<comment type="caution">
    <text evidence="1">The sequence shown here is derived from an EMBL/GenBank/DDBJ whole genome shotgun (WGS) entry which is preliminary data.</text>
</comment>
<name>A0ACB9QRI9_9MYRT</name>
<evidence type="ECO:0000313" key="2">
    <source>
        <dbReference type="Proteomes" id="UP001057402"/>
    </source>
</evidence>
<gene>
    <name evidence="1" type="ORF">MLD38_017730</name>
</gene>
<dbReference type="EMBL" id="CM042884">
    <property type="protein sequence ID" value="KAI4369270.1"/>
    <property type="molecule type" value="Genomic_DNA"/>
</dbReference>
<protein>
    <submittedName>
        <fullName evidence="1">Uncharacterized protein</fullName>
    </submittedName>
</protein>
<proteinExistence type="predicted"/>
<evidence type="ECO:0000313" key="1">
    <source>
        <dbReference type="EMBL" id="KAI4369270.1"/>
    </source>
</evidence>
<accession>A0ACB9QRI9</accession>
<dbReference type="Proteomes" id="UP001057402">
    <property type="component" value="Chromosome 5"/>
</dbReference>
<sequence length="643" mass="71511">MRTQGCEIEAVGIHYAIGVPFSNLLWTWHRGEGDAKTEAMCGFRRVLKDVNCRARPGELLAIVGPSGAGKSSLLGVLAGKIAPQGGAVFVNQKPVDEARFRKITGYVAQKDTLFPLLTVEETLMFTAKLRLRLPRTQLVERVKSLILELGLEHVGATRVGDDRVRGVSGGERRRVSIGVEVIHDPKVLILDEPTSGLDSSSALQIVDMLKTMAETRGRTIVLSIHQPGFRIVKSFNSILLLADGSVLHHGTTEQLAARLASMDLPVLNQVNVVEFAIDSIDAFKGHEQKTQQMQQFQVEILLSRKREDSVGEGRIKSGKCTLQQLFLQSKVVDEGTIEEIGIDSDLDLRCGFANSRMRETVVLTHRFSKNIFRTKELFACRTIQMLAAGLVLGSIFCNLKDDLLGARERVGLFAFVLTFLLSSTVEALPIFLQERDILMMETSSGSYRVSSYAIANALVYVPFLLILAILFSVPLYWLVGLNGQFPAFLHFILLIWLILYTANSVVVCFSALVPNFIVGNSVISGVMGSFFLFSGYFISRKEIPRFWVFMNYMSLFKYPFEGFLINEFSGSRKCLQYAFGACLVTGDDVLREEGYGEESRWRNVAIMGGYILAYRFMSYVILRIKCSSSSSSQKRSAKFGLIA</sequence>
<organism evidence="1 2">
    <name type="scientific">Melastoma candidum</name>
    <dbReference type="NCBI Taxonomy" id="119954"/>
    <lineage>
        <taxon>Eukaryota</taxon>
        <taxon>Viridiplantae</taxon>
        <taxon>Streptophyta</taxon>
        <taxon>Embryophyta</taxon>
        <taxon>Tracheophyta</taxon>
        <taxon>Spermatophyta</taxon>
        <taxon>Magnoliopsida</taxon>
        <taxon>eudicotyledons</taxon>
        <taxon>Gunneridae</taxon>
        <taxon>Pentapetalae</taxon>
        <taxon>rosids</taxon>
        <taxon>malvids</taxon>
        <taxon>Myrtales</taxon>
        <taxon>Melastomataceae</taxon>
        <taxon>Melastomatoideae</taxon>
        <taxon>Melastomateae</taxon>
        <taxon>Melastoma</taxon>
    </lineage>
</organism>
<keyword evidence="2" id="KW-1185">Reference proteome</keyword>
<reference evidence="2" key="1">
    <citation type="journal article" date="2023" name="Front. Plant Sci.">
        <title>Chromosomal-level genome assembly of Melastoma candidum provides insights into trichome evolution.</title>
        <authorList>
            <person name="Zhong Y."/>
            <person name="Wu W."/>
            <person name="Sun C."/>
            <person name="Zou P."/>
            <person name="Liu Y."/>
            <person name="Dai S."/>
            <person name="Zhou R."/>
        </authorList>
    </citation>
    <scope>NUCLEOTIDE SEQUENCE [LARGE SCALE GENOMIC DNA]</scope>
</reference>